<gene>
    <name evidence="2" type="ORF">BV133_2107</name>
</gene>
<evidence type="ECO:0000256" key="1">
    <source>
        <dbReference type="SAM" id="MobiDB-lite"/>
    </source>
</evidence>
<sequence length="61" mass="6477">MKPNVASILIGRSLPNCQICRVVGAKSPHLGNRIVNSRGRFGPSARPESRWSPGRIAAPAA</sequence>
<organism evidence="2">
    <name type="scientific">Blastochloris viridis</name>
    <name type="common">Rhodopseudomonas viridis</name>
    <dbReference type="NCBI Taxonomy" id="1079"/>
    <lineage>
        <taxon>Bacteria</taxon>
        <taxon>Pseudomonadati</taxon>
        <taxon>Pseudomonadota</taxon>
        <taxon>Alphaproteobacteria</taxon>
        <taxon>Hyphomicrobiales</taxon>
        <taxon>Blastochloridaceae</taxon>
        <taxon>Blastochloris</taxon>
    </lineage>
</organism>
<evidence type="ECO:0000313" key="2">
    <source>
        <dbReference type="EMBL" id="BAR99700.1"/>
    </source>
</evidence>
<feature type="region of interest" description="Disordered" evidence="1">
    <location>
        <begin position="36"/>
        <end position="61"/>
    </location>
</feature>
<dbReference type="AlphaFoldDB" id="A0A182D2K4"/>
<dbReference type="EMBL" id="AP014854">
    <property type="protein sequence ID" value="BAR99700.1"/>
    <property type="molecule type" value="Genomic_DNA"/>
</dbReference>
<name>A0A182D2K4_BLAVI</name>
<accession>A0A182D2K4</accession>
<proteinExistence type="predicted"/>
<protein>
    <submittedName>
        <fullName evidence="2">Uncharacterized protein</fullName>
    </submittedName>
</protein>
<reference evidence="2" key="1">
    <citation type="journal article" date="2015" name="Genome Announc.">
        <title>Complete Genome Sequence of the Bacteriochlorophyll b-Producing Photosynthetic Bacterium Blastochloris viridis.</title>
        <authorList>
            <person name="Tsukatani Y."/>
            <person name="Hirose Y."/>
            <person name="Harada J."/>
            <person name="Misawa N."/>
            <person name="Mori K."/>
            <person name="Inoue K."/>
            <person name="Tamiaki H."/>
        </authorList>
    </citation>
    <scope>NUCLEOTIDE SEQUENCE [LARGE SCALE GENOMIC DNA]</scope>
    <source>
        <strain evidence="2">DSM 133</strain>
    </source>
</reference>